<dbReference type="InterPro" id="IPR000522">
    <property type="entry name" value="ABC_transptr_permease_BtuC"/>
</dbReference>
<comment type="caution">
    <text evidence="9">The sequence shown here is derived from an EMBL/GenBank/DDBJ whole genome shotgun (WGS) entry which is preliminary data.</text>
</comment>
<accession>A0ABV5AZ61</accession>
<evidence type="ECO:0000256" key="8">
    <source>
        <dbReference type="SAM" id="Phobius"/>
    </source>
</evidence>
<dbReference type="InterPro" id="IPR037294">
    <property type="entry name" value="ABC_BtuC-like"/>
</dbReference>
<proteinExistence type="inferred from homology"/>
<keyword evidence="10" id="KW-1185">Reference proteome</keyword>
<evidence type="ECO:0000313" key="9">
    <source>
        <dbReference type="EMBL" id="MFB5269511.1"/>
    </source>
</evidence>
<dbReference type="PANTHER" id="PTHR30472">
    <property type="entry name" value="FERRIC ENTEROBACTIN TRANSPORT SYSTEM PERMEASE PROTEIN"/>
    <property type="match status" value="1"/>
</dbReference>
<feature type="transmembrane region" description="Helical" evidence="8">
    <location>
        <begin position="73"/>
        <end position="93"/>
    </location>
</feature>
<evidence type="ECO:0000256" key="2">
    <source>
        <dbReference type="ARBA" id="ARBA00007935"/>
    </source>
</evidence>
<dbReference type="Pfam" id="PF01032">
    <property type="entry name" value="FecCD"/>
    <property type="match status" value="1"/>
</dbReference>
<organism evidence="9 10">
    <name type="scientific">Paenibacillus enshidis</name>
    <dbReference type="NCBI Taxonomy" id="1458439"/>
    <lineage>
        <taxon>Bacteria</taxon>
        <taxon>Bacillati</taxon>
        <taxon>Bacillota</taxon>
        <taxon>Bacilli</taxon>
        <taxon>Bacillales</taxon>
        <taxon>Paenibacillaceae</taxon>
        <taxon>Paenibacillus</taxon>
    </lineage>
</organism>
<keyword evidence="3" id="KW-0813">Transport</keyword>
<dbReference type="Proteomes" id="UP001580346">
    <property type="component" value="Unassembled WGS sequence"/>
</dbReference>
<feature type="transmembrane region" description="Helical" evidence="8">
    <location>
        <begin position="16"/>
        <end position="36"/>
    </location>
</feature>
<dbReference type="SUPFAM" id="SSF81345">
    <property type="entry name" value="ABC transporter involved in vitamin B12 uptake, BtuC"/>
    <property type="match status" value="1"/>
</dbReference>
<evidence type="ECO:0000256" key="7">
    <source>
        <dbReference type="ARBA" id="ARBA00023136"/>
    </source>
</evidence>
<dbReference type="Gene3D" id="1.10.3470.10">
    <property type="entry name" value="ABC transporter involved in vitamin B12 uptake, BtuC"/>
    <property type="match status" value="1"/>
</dbReference>
<evidence type="ECO:0000313" key="10">
    <source>
        <dbReference type="Proteomes" id="UP001580346"/>
    </source>
</evidence>
<comment type="subcellular location">
    <subcellularLocation>
        <location evidence="1">Cell membrane</location>
        <topology evidence="1">Multi-pass membrane protein</topology>
    </subcellularLocation>
</comment>
<feature type="transmembrane region" description="Helical" evidence="8">
    <location>
        <begin position="285"/>
        <end position="303"/>
    </location>
</feature>
<feature type="transmembrane region" description="Helical" evidence="8">
    <location>
        <begin position="127"/>
        <end position="148"/>
    </location>
</feature>
<evidence type="ECO:0000256" key="4">
    <source>
        <dbReference type="ARBA" id="ARBA00022475"/>
    </source>
</evidence>
<keyword evidence="6 8" id="KW-1133">Transmembrane helix</keyword>
<protein>
    <submittedName>
        <fullName evidence="9">FecCD family ABC transporter permease</fullName>
    </submittedName>
</protein>
<keyword evidence="4" id="KW-1003">Cell membrane</keyword>
<evidence type="ECO:0000256" key="5">
    <source>
        <dbReference type="ARBA" id="ARBA00022692"/>
    </source>
</evidence>
<feature type="transmembrane region" description="Helical" evidence="8">
    <location>
        <begin position="154"/>
        <end position="179"/>
    </location>
</feature>
<dbReference type="EMBL" id="JBHHMI010000033">
    <property type="protein sequence ID" value="MFB5269511.1"/>
    <property type="molecule type" value="Genomic_DNA"/>
</dbReference>
<feature type="transmembrane region" description="Helical" evidence="8">
    <location>
        <begin position="309"/>
        <end position="334"/>
    </location>
</feature>
<evidence type="ECO:0000256" key="1">
    <source>
        <dbReference type="ARBA" id="ARBA00004651"/>
    </source>
</evidence>
<reference evidence="9 10" key="1">
    <citation type="submission" date="2024-09" db="EMBL/GenBank/DDBJ databases">
        <title>Paenibacillus zeirhizospherea sp. nov., isolated from surface of the maize (Zea mays) roots in a horticulture field, Hungary.</title>
        <authorList>
            <person name="Marton D."/>
            <person name="Farkas M."/>
            <person name="Bedics A."/>
            <person name="Toth E."/>
            <person name="Tancsics A."/>
            <person name="Boka K."/>
            <person name="Maroti G."/>
            <person name="Kriszt B."/>
            <person name="Cserhati M."/>
        </authorList>
    </citation>
    <scope>NUCLEOTIDE SEQUENCE [LARGE SCALE GENOMIC DNA]</scope>
    <source>
        <strain evidence="9 10">KCTC 33519</strain>
    </source>
</reference>
<evidence type="ECO:0000256" key="6">
    <source>
        <dbReference type="ARBA" id="ARBA00022989"/>
    </source>
</evidence>
<keyword evidence="5 8" id="KW-0812">Transmembrane</keyword>
<dbReference type="CDD" id="cd06550">
    <property type="entry name" value="TM_ABC_iron-siderophores_like"/>
    <property type="match status" value="1"/>
</dbReference>
<sequence>MSRMTYPDRKQNRVPVLLFLFSGGTVLLVISFMLSLKIGPAHMSWRSIFEAIFTTGSDLKEHLYIRTLRLPRAVLSGIVGAQLALAGLLTQLVTKNPLASPHVFGINAGASLAVVAGLLFIPSSSLLSSMGLAFAGAVMGALTIWSLTGKGPRQYITLALAGITVHFLFASLTEGAMLLNQYSTESMIFWLVGSVNHATWQHVSILVCILITGLIILLCLLPSLRMLELDDEVAVGLGMKLNAVRAAAMLLVVLFAGSAVAICGPIGFVCLIVPHIAKALIGSDLNVLAPFTALLGAILLLLADVLSRWIAFPFESPVGIVTAFIGAPAFIYLARRQGGKRA</sequence>
<dbReference type="RefSeq" id="WP_375357782.1">
    <property type="nucleotide sequence ID" value="NZ_JBHHMI010000033.1"/>
</dbReference>
<gene>
    <name evidence="9" type="ORF">ACE41H_22390</name>
</gene>
<feature type="transmembrane region" description="Helical" evidence="8">
    <location>
        <begin position="244"/>
        <end position="273"/>
    </location>
</feature>
<feature type="transmembrane region" description="Helical" evidence="8">
    <location>
        <begin position="200"/>
        <end position="224"/>
    </location>
</feature>
<feature type="transmembrane region" description="Helical" evidence="8">
    <location>
        <begin position="99"/>
        <end position="120"/>
    </location>
</feature>
<keyword evidence="7 8" id="KW-0472">Membrane</keyword>
<comment type="similarity">
    <text evidence="2">Belongs to the binding-protein-dependent transport system permease family. FecCD subfamily.</text>
</comment>
<dbReference type="PANTHER" id="PTHR30472:SF1">
    <property type="entry name" value="FE(3+) DICITRATE TRANSPORT SYSTEM PERMEASE PROTEIN FECC-RELATED"/>
    <property type="match status" value="1"/>
</dbReference>
<name>A0ABV5AZ61_9BACL</name>
<evidence type="ECO:0000256" key="3">
    <source>
        <dbReference type="ARBA" id="ARBA00022448"/>
    </source>
</evidence>